<dbReference type="OrthoDB" id="5986190at2759"/>
<organism evidence="2 3">
    <name type="scientific">Capsicum baccatum</name>
    <name type="common">Peruvian pepper</name>
    <dbReference type="NCBI Taxonomy" id="33114"/>
    <lineage>
        <taxon>Eukaryota</taxon>
        <taxon>Viridiplantae</taxon>
        <taxon>Streptophyta</taxon>
        <taxon>Embryophyta</taxon>
        <taxon>Tracheophyta</taxon>
        <taxon>Spermatophyta</taxon>
        <taxon>Magnoliopsida</taxon>
        <taxon>eudicotyledons</taxon>
        <taxon>Gunneridae</taxon>
        <taxon>Pentapetalae</taxon>
        <taxon>asterids</taxon>
        <taxon>lamiids</taxon>
        <taxon>Solanales</taxon>
        <taxon>Solanaceae</taxon>
        <taxon>Solanoideae</taxon>
        <taxon>Capsiceae</taxon>
        <taxon>Capsicum</taxon>
    </lineage>
</organism>
<protein>
    <submittedName>
        <fullName evidence="2">Uncharacterized protein</fullName>
    </submittedName>
</protein>
<keyword evidence="3" id="KW-1185">Reference proteome</keyword>
<dbReference type="PANTHER" id="PTHR46284">
    <property type="entry name" value="PROTEIN KINESIN LIGHT CHAIN-RELATED 3"/>
    <property type="match status" value="1"/>
</dbReference>
<feature type="repeat" description="TPR" evidence="1">
    <location>
        <begin position="199"/>
        <end position="232"/>
    </location>
</feature>
<dbReference type="PANTHER" id="PTHR46284:SF1">
    <property type="entry name" value="PROTEIN KINESIN LIGHT CHAIN-RELATED 2"/>
    <property type="match status" value="1"/>
</dbReference>
<dbReference type="Pfam" id="PF13424">
    <property type="entry name" value="TPR_12"/>
    <property type="match status" value="1"/>
</dbReference>
<evidence type="ECO:0000256" key="1">
    <source>
        <dbReference type="PROSITE-ProRule" id="PRU00339"/>
    </source>
</evidence>
<dbReference type="PROSITE" id="PS50005">
    <property type="entry name" value="TPR"/>
    <property type="match status" value="1"/>
</dbReference>
<dbReference type="SMART" id="SM00028">
    <property type="entry name" value="TPR"/>
    <property type="match status" value="3"/>
</dbReference>
<dbReference type="SUPFAM" id="SSF48452">
    <property type="entry name" value="TPR-like"/>
    <property type="match status" value="1"/>
</dbReference>
<reference evidence="3" key="2">
    <citation type="journal article" date="2017" name="J. Anim. Genet.">
        <title>Multiple reference genome sequences of hot pepper reveal the massive evolution of plant disease resistance genes by retroduplication.</title>
        <authorList>
            <person name="Kim S."/>
            <person name="Park J."/>
            <person name="Yeom S.-I."/>
            <person name="Kim Y.-M."/>
            <person name="Seo E."/>
            <person name="Kim K.-T."/>
            <person name="Kim M.-S."/>
            <person name="Lee J.M."/>
            <person name="Cheong K."/>
            <person name="Shin H.-S."/>
            <person name="Kim S.-B."/>
            <person name="Han K."/>
            <person name="Lee J."/>
            <person name="Park M."/>
            <person name="Lee H.-A."/>
            <person name="Lee H.-Y."/>
            <person name="Lee Y."/>
            <person name="Oh S."/>
            <person name="Lee J.H."/>
            <person name="Choi E."/>
            <person name="Choi E."/>
            <person name="Lee S.E."/>
            <person name="Jeon J."/>
            <person name="Kim H."/>
            <person name="Choi G."/>
            <person name="Song H."/>
            <person name="Lee J."/>
            <person name="Lee S.-C."/>
            <person name="Kwon J.-K."/>
            <person name="Lee H.-Y."/>
            <person name="Koo N."/>
            <person name="Hong Y."/>
            <person name="Kim R.W."/>
            <person name="Kang W.-H."/>
            <person name="Huh J.H."/>
            <person name="Kang B.-C."/>
            <person name="Yang T.-J."/>
            <person name="Lee Y.-H."/>
            <person name="Bennetzen J.L."/>
            <person name="Choi D."/>
        </authorList>
    </citation>
    <scope>NUCLEOTIDE SEQUENCE [LARGE SCALE GENOMIC DNA]</scope>
    <source>
        <strain evidence="3">cv. PBC81</strain>
    </source>
</reference>
<dbReference type="InterPro" id="IPR019734">
    <property type="entry name" value="TPR_rpt"/>
</dbReference>
<dbReference type="InterPro" id="IPR011990">
    <property type="entry name" value="TPR-like_helical_dom_sf"/>
</dbReference>
<evidence type="ECO:0000313" key="3">
    <source>
        <dbReference type="Proteomes" id="UP000224567"/>
    </source>
</evidence>
<dbReference type="Pfam" id="PF13374">
    <property type="entry name" value="TPR_10"/>
    <property type="match status" value="1"/>
</dbReference>
<accession>A0A2G2WNX0</accession>
<dbReference type="AlphaFoldDB" id="A0A2G2WNX0"/>
<reference evidence="2 3" key="1">
    <citation type="journal article" date="2017" name="Genome Biol.">
        <title>New reference genome sequences of hot pepper reveal the massive evolution of plant disease-resistance genes by retroduplication.</title>
        <authorList>
            <person name="Kim S."/>
            <person name="Park J."/>
            <person name="Yeom S.I."/>
            <person name="Kim Y.M."/>
            <person name="Seo E."/>
            <person name="Kim K.T."/>
            <person name="Kim M.S."/>
            <person name="Lee J.M."/>
            <person name="Cheong K."/>
            <person name="Shin H.S."/>
            <person name="Kim S.B."/>
            <person name="Han K."/>
            <person name="Lee J."/>
            <person name="Park M."/>
            <person name="Lee H.A."/>
            <person name="Lee H.Y."/>
            <person name="Lee Y."/>
            <person name="Oh S."/>
            <person name="Lee J.H."/>
            <person name="Choi E."/>
            <person name="Choi E."/>
            <person name="Lee S.E."/>
            <person name="Jeon J."/>
            <person name="Kim H."/>
            <person name="Choi G."/>
            <person name="Song H."/>
            <person name="Lee J."/>
            <person name="Lee S.C."/>
            <person name="Kwon J.K."/>
            <person name="Lee H.Y."/>
            <person name="Koo N."/>
            <person name="Hong Y."/>
            <person name="Kim R.W."/>
            <person name="Kang W.H."/>
            <person name="Huh J.H."/>
            <person name="Kang B.C."/>
            <person name="Yang T.J."/>
            <person name="Lee Y.H."/>
            <person name="Bennetzen J.L."/>
            <person name="Choi D."/>
        </authorList>
    </citation>
    <scope>NUCLEOTIDE SEQUENCE [LARGE SCALE GENOMIC DNA]</scope>
    <source>
        <strain evidence="3">cv. PBC81</strain>
    </source>
</reference>
<dbReference type="Proteomes" id="UP000224567">
    <property type="component" value="Unassembled WGS sequence"/>
</dbReference>
<proteinExistence type="predicted"/>
<comment type="caution">
    <text evidence="2">The sequence shown here is derived from an EMBL/GenBank/DDBJ whole genome shotgun (WGS) entry which is preliminary data.</text>
</comment>
<keyword evidence="1" id="KW-0802">TPR repeat</keyword>
<sequence length="244" mass="27797">MQWSGSKRIRYGEILIAWKFEGKFSKRKTRALATHAGMSLKPMFKYFNLIGLKSFVGWLLTFKEKHSSTSPEETANRRLLGLIYDLKGDYEASFEHYIMAGIAMEASGQEAEVTTTDCNIGDAYLSMKRYDEAICPYRKTLTMFKSTKGKNHRLVASVYVRLADLYNNIGKLRESKSYYKNARRIYTKTVLGNHPKEIASGLVDVSVIYESMNEPDQALELLQKAIKVYQNTLGQQRTIAGIEA</sequence>
<gene>
    <name evidence="2" type="ORF">CQW23_16069</name>
</gene>
<name>A0A2G2WNX0_CAPBA</name>
<evidence type="ECO:0000313" key="2">
    <source>
        <dbReference type="EMBL" id="PHT46911.1"/>
    </source>
</evidence>
<dbReference type="STRING" id="33114.A0A2G2WNX0"/>
<dbReference type="Gene3D" id="1.25.40.10">
    <property type="entry name" value="Tetratricopeptide repeat domain"/>
    <property type="match status" value="1"/>
</dbReference>
<dbReference type="EMBL" id="MLFT02000006">
    <property type="protein sequence ID" value="PHT46911.1"/>
    <property type="molecule type" value="Genomic_DNA"/>
</dbReference>